<feature type="transmembrane region" description="Helical" evidence="5">
    <location>
        <begin position="325"/>
        <end position="358"/>
    </location>
</feature>
<dbReference type="InterPro" id="IPR001902">
    <property type="entry name" value="SLC26A/SulP_fam"/>
</dbReference>
<sequence>MDIRTHFSALLPQREDYSLAARFWRTDILAGITVGIVALPLALAFSLSSGLSASAGLVTAIVAGIVAAIFGGSHLQISGPTGAMVVVLAPVVATHGAGVVPLLSVMAGIAVLAAGVLGLGRSVSFIPWPVVEGFTLGIATIIFFQQVPGALGQSAPPGVNAVLAAWHAALDATWSIAALTLLLAGIVAATTIVAPRIHPLLPGSLIGVIVATLVAELGGLAVPRIGEIPASLPAPELPAMSLSLIQSLAGPALAVALLAAIESLLSARVAAGMIAGGTYQPDRELFGQGLASIASGLFGGMPATGAIARTAVNIRSGGRSRLASLVHALVLVGVVLLASGLVSRIPLSALAGVLMVTATRMTSRHTVFSVLRSTRSDAVVFLVTAGITIGLDLIQAIAVGIGIAGVFILRKLSERSGITREEVPGATEQDATIAILRLDGAMFFGVTDRIETEAARLRGVSVVILRLSRVGILDATGARSLTDIVTSLRERGMLVLIKGLNPAHRGLTERLGVAGALGDAEHSFDSLESALAYARRYIAEQADGAPR</sequence>
<evidence type="ECO:0000256" key="5">
    <source>
        <dbReference type="SAM" id="Phobius"/>
    </source>
</evidence>
<name>A0A1H3WUR6_9ACTO</name>
<dbReference type="PANTHER" id="PTHR11814">
    <property type="entry name" value="SULFATE TRANSPORTER"/>
    <property type="match status" value="1"/>
</dbReference>
<feature type="domain" description="STAS" evidence="6">
    <location>
        <begin position="433"/>
        <end position="534"/>
    </location>
</feature>
<gene>
    <name evidence="7" type="ORF">SAMN02910418_00504</name>
</gene>
<feature type="transmembrane region" description="Helical" evidence="5">
    <location>
        <begin position="53"/>
        <end position="70"/>
    </location>
</feature>
<evidence type="ECO:0000256" key="1">
    <source>
        <dbReference type="ARBA" id="ARBA00004141"/>
    </source>
</evidence>
<dbReference type="SUPFAM" id="SSF52091">
    <property type="entry name" value="SpoIIaa-like"/>
    <property type="match status" value="1"/>
</dbReference>
<protein>
    <submittedName>
        <fullName evidence="7">Sulfate permease, SulP family</fullName>
    </submittedName>
</protein>
<evidence type="ECO:0000313" key="8">
    <source>
        <dbReference type="Proteomes" id="UP000199288"/>
    </source>
</evidence>
<dbReference type="InterPro" id="IPR011547">
    <property type="entry name" value="SLC26A/SulP_dom"/>
</dbReference>
<dbReference type="Pfam" id="PF00916">
    <property type="entry name" value="Sulfate_transp"/>
    <property type="match status" value="1"/>
</dbReference>
<dbReference type="OrthoDB" id="9771198at2"/>
<keyword evidence="8" id="KW-1185">Reference proteome</keyword>
<dbReference type="Proteomes" id="UP000199288">
    <property type="component" value="Unassembled WGS sequence"/>
</dbReference>
<evidence type="ECO:0000256" key="3">
    <source>
        <dbReference type="ARBA" id="ARBA00022989"/>
    </source>
</evidence>
<organism evidence="7 8">
    <name type="scientific">Bowdeniella nasicola</name>
    <dbReference type="NCBI Taxonomy" id="208480"/>
    <lineage>
        <taxon>Bacteria</taxon>
        <taxon>Bacillati</taxon>
        <taxon>Actinomycetota</taxon>
        <taxon>Actinomycetes</taxon>
        <taxon>Actinomycetales</taxon>
        <taxon>Actinomycetaceae</taxon>
        <taxon>Bowdeniella</taxon>
    </lineage>
</organism>
<dbReference type="GO" id="GO:0016020">
    <property type="term" value="C:membrane"/>
    <property type="evidence" value="ECO:0007669"/>
    <property type="project" value="UniProtKB-SubCell"/>
</dbReference>
<feature type="transmembrane region" description="Helical" evidence="5">
    <location>
        <begin position="99"/>
        <end position="119"/>
    </location>
</feature>
<keyword evidence="2 5" id="KW-0812">Transmembrane</keyword>
<accession>A0A1H3WUR6</accession>
<dbReference type="Pfam" id="PF01740">
    <property type="entry name" value="STAS"/>
    <property type="match status" value="1"/>
</dbReference>
<feature type="transmembrane region" description="Helical" evidence="5">
    <location>
        <begin position="242"/>
        <end position="265"/>
    </location>
</feature>
<proteinExistence type="predicted"/>
<evidence type="ECO:0000313" key="7">
    <source>
        <dbReference type="EMBL" id="SDZ90863.1"/>
    </source>
</evidence>
<dbReference type="GO" id="GO:0055085">
    <property type="term" value="P:transmembrane transport"/>
    <property type="evidence" value="ECO:0007669"/>
    <property type="project" value="InterPro"/>
</dbReference>
<feature type="transmembrane region" description="Helical" evidence="5">
    <location>
        <begin position="164"/>
        <end position="188"/>
    </location>
</feature>
<feature type="transmembrane region" description="Helical" evidence="5">
    <location>
        <begin position="200"/>
        <end position="222"/>
    </location>
</feature>
<dbReference type="InterPro" id="IPR002645">
    <property type="entry name" value="STAS_dom"/>
</dbReference>
<comment type="subcellular location">
    <subcellularLocation>
        <location evidence="1">Membrane</location>
        <topology evidence="1">Multi-pass membrane protein</topology>
    </subcellularLocation>
</comment>
<feature type="transmembrane region" description="Helical" evidence="5">
    <location>
        <begin position="378"/>
        <end position="409"/>
    </location>
</feature>
<evidence type="ECO:0000259" key="6">
    <source>
        <dbReference type="PROSITE" id="PS50801"/>
    </source>
</evidence>
<feature type="transmembrane region" description="Helical" evidence="5">
    <location>
        <begin position="126"/>
        <end position="144"/>
    </location>
</feature>
<dbReference type="EMBL" id="FNQV01000003">
    <property type="protein sequence ID" value="SDZ90863.1"/>
    <property type="molecule type" value="Genomic_DNA"/>
</dbReference>
<dbReference type="PROSITE" id="PS50801">
    <property type="entry name" value="STAS"/>
    <property type="match status" value="1"/>
</dbReference>
<dbReference type="AlphaFoldDB" id="A0A1H3WUR6"/>
<keyword evidence="4 5" id="KW-0472">Membrane</keyword>
<evidence type="ECO:0000256" key="2">
    <source>
        <dbReference type="ARBA" id="ARBA00022692"/>
    </source>
</evidence>
<dbReference type="CDD" id="cd07042">
    <property type="entry name" value="STAS_SulP_like_sulfate_transporter"/>
    <property type="match status" value="1"/>
</dbReference>
<dbReference type="InterPro" id="IPR036513">
    <property type="entry name" value="STAS_dom_sf"/>
</dbReference>
<keyword evidence="3 5" id="KW-1133">Transmembrane helix</keyword>
<dbReference type="RefSeq" id="WP_092561667.1">
    <property type="nucleotide sequence ID" value="NZ_FNQV01000003.1"/>
</dbReference>
<dbReference type="Gene3D" id="3.30.750.24">
    <property type="entry name" value="STAS domain"/>
    <property type="match status" value="1"/>
</dbReference>
<evidence type="ECO:0000256" key="4">
    <source>
        <dbReference type="ARBA" id="ARBA00023136"/>
    </source>
</evidence>
<reference evidence="8" key="1">
    <citation type="submission" date="2016-10" db="EMBL/GenBank/DDBJ databases">
        <authorList>
            <person name="Varghese N."/>
            <person name="Submissions S."/>
        </authorList>
    </citation>
    <scope>NUCLEOTIDE SEQUENCE [LARGE SCALE GENOMIC DNA]</scope>
    <source>
        <strain evidence="8">KPR-1</strain>
    </source>
</reference>
<feature type="transmembrane region" description="Helical" evidence="5">
    <location>
        <begin position="28"/>
        <end position="47"/>
    </location>
</feature>